<keyword evidence="1" id="KW-0812">Transmembrane</keyword>
<reference evidence="5" key="1">
    <citation type="submission" date="2024-02" db="UniProtKB">
        <authorList>
            <consortium name="WormBaseParasite"/>
        </authorList>
    </citation>
    <scope>IDENTIFICATION</scope>
</reference>
<feature type="domain" description="DUF7381" evidence="3">
    <location>
        <begin position="22"/>
        <end position="136"/>
    </location>
</feature>
<dbReference type="AlphaFoldDB" id="A0AAF5D0Y7"/>
<keyword evidence="4" id="KW-1185">Reference proteome</keyword>
<dbReference type="InterPro" id="IPR035940">
    <property type="entry name" value="CAP_sf"/>
</dbReference>
<protein>
    <submittedName>
        <fullName evidence="5">SCP domain-containing protein</fullName>
    </submittedName>
</protein>
<evidence type="ECO:0000313" key="4">
    <source>
        <dbReference type="Proteomes" id="UP000035681"/>
    </source>
</evidence>
<evidence type="ECO:0000256" key="1">
    <source>
        <dbReference type="SAM" id="Phobius"/>
    </source>
</evidence>
<organism evidence="4 5">
    <name type="scientific">Strongyloides stercoralis</name>
    <name type="common">Threadworm</name>
    <dbReference type="NCBI Taxonomy" id="6248"/>
    <lineage>
        <taxon>Eukaryota</taxon>
        <taxon>Metazoa</taxon>
        <taxon>Ecdysozoa</taxon>
        <taxon>Nematoda</taxon>
        <taxon>Chromadorea</taxon>
        <taxon>Rhabditida</taxon>
        <taxon>Tylenchina</taxon>
        <taxon>Panagrolaimomorpha</taxon>
        <taxon>Strongyloidoidea</taxon>
        <taxon>Strongyloididae</taxon>
        <taxon>Strongyloides</taxon>
    </lineage>
</organism>
<dbReference type="SUPFAM" id="SSF55797">
    <property type="entry name" value="PR-1-like"/>
    <property type="match status" value="1"/>
</dbReference>
<evidence type="ECO:0000313" key="5">
    <source>
        <dbReference type="WBParaSite" id="TCONS_00005068.p1"/>
    </source>
</evidence>
<keyword evidence="1" id="KW-0472">Membrane</keyword>
<dbReference type="Pfam" id="PF24100">
    <property type="entry name" value="DUF7381"/>
    <property type="match status" value="1"/>
</dbReference>
<keyword evidence="1" id="KW-1133">Transmembrane helix</keyword>
<feature type="transmembrane region" description="Helical" evidence="1">
    <location>
        <begin position="7"/>
        <end position="29"/>
    </location>
</feature>
<proteinExistence type="predicted"/>
<evidence type="ECO:0000259" key="2">
    <source>
        <dbReference type="Pfam" id="PF00188"/>
    </source>
</evidence>
<accession>A0AAF5D0Y7</accession>
<dbReference type="Pfam" id="PF00188">
    <property type="entry name" value="CAP"/>
    <property type="match status" value="1"/>
</dbReference>
<dbReference type="InterPro" id="IPR055805">
    <property type="entry name" value="DUF7381"/>
</dbReference>
<feature type="domain" description="SCP" evidence="2">
    <location>
        <begin position="212"/>
        <end position="319"/>
    </location>
</feature>
<dbReference type="Proteomes" id="UP000035681">
    <property type="component" value="Unplaced"/>
</dbReference>
<dbReference type="WBParaSite" id="TCONS_00005068.p1">
    <property type="protein sequence ID" value="TCONS_00005068.p1"/>
    <property type="gene ID" value="XLOC_003404"/>
</dbReference>
<sequence>MISFIKFIILFLSSLVYVTPEITIVGYYIQLLGALPSYEYKNVSYPNMKKMIKSIVLETRVKNLENLLIYPEGFKKKNQVMKNYDRTCESVLPYLSEKYKKKYYEFINEGKPWSKSKIQCGNKRFSTFDYAVDWMHRSNCDIKAPSSSLIPQPNIGPAVPPKKACIMLPSGQKFLKANDFSYKMWFVIWAHCDFYCYYKKNFASTKLKYFFEINAYRFSLNAMALTFKRQLNKLAQERALELARGQQSRFDFEKFYKEIVGYSHDSYAKFFVKILYDDAFRSNNKRDSYKSKEMSLLMNSNVRRIGIGIANRGSKVFIVLLFC</sequence>
<evidence type="ECO:0000259" key="3">
    <source>
        <dbReference type="Pfam" id="PF24100"/>
    </source>
</evidence>
<dbReference type="InterPro" id="IPR014044">
    <property type="entry name" value="CAP_dom"/>
</dbReference>
<name>A0AAF5D0Y7_STRER</name>